<reference evidence="6 7" key="1">
    <citation type="submission" date="2019-01" db="EMBL/GenBank/DDBJ databases">
        <title>Genomes sequencing and comparative genomics of infectious freshwater microsporidia, Cucumispora dikerogammari and Thelohania contejeani.</title>
        <authorList>
            <person name="Cormier A."/>
            <person name="Giraud I."/>
            <person name="Wattier R."/>
            <person name="Teixeira M."/>
            <person name="Grandjean F."/>
            <person name="Rigaud T."/>
            <person name="Cordaux R."/>
        </authorList>
    </citation>
    <scope>NUCLEOTIDE SEQUENCE [LARGE SCALE GENOMIC DNA]</scope>
    <source>
        <strain evidence="6">T1</strain>
        <tissue evidence="6">Spores</tissue>
    </source>
</reference>
<evidence type="ECO:0000313" key="7">
    <source>
        <dbReference type="Proteomes" id="UP001516464"/>
    </source>
</evidence>
<dbReference type="PANTHER" id="PTHR21568">
    <property type="entry name" value="TRNA PSEUDOURIDINE SYNTHASE PUS10"/>
    <property type="match status" value="1"/>
</dbReference>
<keyword evidence="7" id="KW-1185">Reference proteome</keyword>
<dbReference type="SUPFAM" id="SSF55120">
    <property type="entry name" value="Pseudouridine synthase"/>
    <property type="match status" value="1"/>
</dbReference>
<dbReference type="InterPro" id="IPR039894">
    <property type="entry name" value="Pus10-like"/>
</dbReference>
<evidence type="ECO:0000256" key="3">
    <source>
        <dbReference type="ARBA" id="ARBA00022694"/>
    </source>
</evidence>
<dbReference type="Gene3D" id="3.30.70.3190">
    <property type="match status" value="1"/>
</dbReference>
<dbReference type="Proteomes" id="UP001516464">
    <property type="component" value="Unassembled WGS sequence"/>
</dbReference>
<dbReference type="InterPro" id="IPR048741">
    <property type="entry name" value="Pus10-like_C"/>
</dbReference>
<evidence type="ECO:0000256" key="2">
    <source>
        <dbReference type="ARBA" id="ARBA00012787"/>
    </source>
</evidence>
<feature type="domain" description="Pus10-like C-terminal" evidence="5">
    <location>
        <begin position="69"/>
        <end position="285"/>
    </location>
</feature>
<comment type="caution">
    <text evidence="6">The sequence shown here is derived from an EMBL/GenBank/DDBJ whole genome shotgun (WGS) entry which is preliminary data.</text>
</comment>
<proteinExistence type="inferred from homology"/>
<dbReference type="Gene3D" id="3.30.70.2510">
    <property type="match status" value="1"/>
</dbReference>
<evidence type="ECO:0000256" key="4">
    <source>
        <dbReference type="ARBA" id="ARBA00023235"/>
    </source>
</evidence>
<comment type="similarity">
    <text evidence="1">Belongs to the pseudouridine synthase Pus10 family.</text>
</comment>
<evidence type="ECO:0000313" key="6">
    <source>
        <dbReference type="EMBL" id="KAF7683659.1"/>
    </source>
</evidence>
<name>A0ABQ7HZM3_9MICR</name>
<dbReference type="Pfam" id="PF21238">
    <property type="entry name" value="Pus10_C"/>
    <property type="match status" value="1"/>
</dbReference>
<keyword evidence="3" id="KW-0819">tRNA processing</keyword>
<gene>
    <name evidence="6" type="primary">PUS10</name>
    <name evidence="6" type="ORF">TCON_1131</name>
</gene>
<accession>A0ABQ7HZM3</accession>
<organism evidence="6 7">
    <name type="scientific">Astathelohania contejeani</name>
    <dbReference type="NCBI Taxonomy" id="164912"/>
    <lineage>
        <taxon>Eukaryota</taxon>
        <taxon>Fungi</taxon>
        <taxon>Fungi incertae sedis</taxon>
        <taxon>Microsporidia</taxon>
        <taxon>Astathelohaniidae</taxon>
        <taxon>Astathelohania</taxon>
    </lineage>
</organism>
<dbReference type="EMBL" id="SBIQ01000064">
    <property type="protein sequence ID" value="KAF7683659.1"/>
    <property type="molecule type" value="Genomic_DNA"/>
</dbReference>
<dbReference type="PANTHER" id="PTHR21568:SF0">
    <property type="entry name" value="TRNA PSEUDOURIDINE SYNTHASE PUS10"/>
    <property type="match status" value="1"/>
</dbReference>
<protein>
    <recommendedName>
        <fullName evidence="2">tRNA pseudouridine(55) synthase</fullName>
        <ecNumber evidence="2">5.4.99.25</ecNumber>
    </recommendedName>
</protein>
<evidence type="ECO:0000259" key="5">
    <source>
        <dbReference type="Pfam" id="PF21238"/>
    </source>
</evidence>
<evidence type="ECO:0000256" key="1">
    <source>
        <dbReference type="ARBA" id="ARBA00009652"/>
    </source>
</evidence>
<dbReference type="EC" id="5.4.99.25" evidence="2"/>
<sequence length="306" mass="35126">MDFINISLPSDQEYHKNFWYSIYDSCSERKEKLKRLLPKNSTNDPSTQVKIFVSESGEMKIETVNSSLFIIGKYKKMIRGISQTPMLIGGKRKYEHAVSDFVPGVKQFFRADDVKFCSAGREDADVRMLGGRPFLLEIVNPKLHLEPTAIPILPPNGVEIYDLVLVPGQKAKSVILSGENTSYKTYRALIYMEIIKQIPLMEIKIKQKTPIRVLHRRSNLMRIKEIQILKYKIIKDRFVCLDIRASAGAYIKEFVNGDFGRTRPSLTSILGCYCDLLELDVLKVEIKPIEEELIIKKLVHLTNENI</sequence>
<dbReference type="InterPro" id="IPR020103">
    <property type="entry name" value="PsdUridine_synth_cat_dom_sf"/>
</dbReference>
<keyword evidence="4" id="KW-0413">Isomerase</keyword>